<dbReference type="EMBL" id="JACJKU010000008">
    <property type="protein sequence ID" value="MBM6940210.1"/>
    <property type="molecule type" value="Genomic_DNA"/>
</dbReference>
<evidence type="ECO:0000259" key="2">
    <source>
        <dbReference type="Pfam" id="PF05193"/>
    </source>
</evidence>
<dbReference type="Pfam" id="PF05193">
    <property type="entry name" value="Peptidase_M16_C"/>
    <property type="match status" value="1"/>
</dbReference>
<reference evidence="3 4" key="1">
    <citation type="journal article" date="2021" name="Sci. Rep.">
        <title>The distribution of antibiotic resistance genes in chicken gut microbiota commensals.</title>
        <authorList>
            <person name="Juricova H."/>
            <person name="Matiasovicova J."/>
            <person name="Kubasova T."/>
            <person name="Cejkova D."/>
            <person name="Rychlik I."/>
        </authorList>
    </citation>
    <scope>NUCLEOTIDE SEQUENCE [LARGE SCALE GENOMIC DNA]</scope>
    <source>
        <strain evidence="3 4">An574</strain>
    </source>
</reference>
<dbReference type="PANTHER" id="PTHR11851">
    <property type="entry name" value="METALLOPROTEASE"/>
    <property type="match status" value="1"/>
</dbReference>
<comment type="caution">
    <text evidence="3">The sequence shown here is derived from an EMBL/GenBank/DDBJ whole genome shotgun (WGS) entry which is preliminary data.</text>
</comment>
<evidence type="ECO:0000313" key="3">
    <source>
        <dbReference type="EMBL" id="MBM6940210.1"/>
    </source>
</evidence>
<evidence type="ECO:0000259" key="1">
    <source>
        <dbReference type="Pfam" id="PF00675"/>
    </source>
</evidence>
<organism evidence="3 4">
    <name type="scientific">Limosilactobacillus coleohominis</name>
    <dbReference type="NCBI Taxonomy" id="181675"/>
    <lineage>
        <taxon>Bacteria</taxon>
        <taxon>Bacillati</taxon>
        <taxon>Bacillota</taxon>
        <taxon>Bacilli</taxon>
        <taxon>Lactobacillales</taxon>
        <taxon>Lactobacillaceae</taxon>
        <taxon>Limosilactobacillus</taxon>
    </lineage>
</organism>
<dbReference type="Pfam" id="PF00675">
    <property type="entry name" value="Peptidase_M16"/>
    <property type="match status" value="1"/>
</dbReference>
<gene>
    <name evidence="3" type="ORF">H5975_01685</name>
</gene>
<dbReference type="Gene3D" id="3.30.830.10">
    <property type="entry name" value="Metalloenzyme, LuxS/M16 peptidase-like"/>
    <property type="match status" value="2"/>
</dbReference>
<dbReference type="InterPro" id="IPR050361">
    <property type="entry name" value="MPP/UQCRC_Complex"/>
</dbReference>
<sequence length="429" mass="49204">MEKRIYQQFNQTVYHQKLNNGMDVTLIPRQGFKKAYGILTTNYGSVDNRFFTKGSTQITKVPDGIAHFLEHKMFEKADHDAFDIFGEQGADANAFTSYTQTSYQFSGTTNIQKNVRTLLDFVQSPYFSVAGVRKEQGIIGQEIKMYNDNPDSRLYTGTIAHLYPNDPMHIDIAGTVESIGEITPELLMKCYKTFYQPNNLKLVVVGNIDPETTLNSIVDEEQLHRGEFEEFQRGEIISQPNGKDVIKTGKEVMPITRPKAMIGIRGLRVFDNHEDRLKYKLACELMLEMLLDDTTKNYLQLYNAGLIDDSFSFSFEMERGFHFATISSDTDEPERLFEEIQKILLTGNDKLENMTDEFMNTKRGALGRLIMSLNSPEAIANRYSSSLFGSINIFDEIEILRFITMEDLYAAYQQFIAPFRLTEFMIQPN</sequence>
<dbReference type="RefSeq" id="WP_204784613.1">
    <property type="nucleotide sequence ID" value="NZ_CALVGD010000016.1"/>
</dbReference>
<evidence type="ECO:0000313" key="4">
    <source>
        <dbReference type="Proteomes" id="UP000785625"/>
    </source>
</evidence>
<feature type="domain" description="Peptidase M16 C-terminal" evidence="2">
    <location>
        <begin position="182"/>
        <end position="344"/>
    </location>
</feature>
<keyword evidence="4" id="KW-1185">Reference proteome</keyword>
<dbReference type="InterPro" id="IPR007863">
    <property type="entry name" value="Peptidase_M16_C"/>
</dbReference>
<name>A0ABS2GVC3_9LACO</name>
<dbReference type="SUPFAM" id="SSF63411">
    <property type="entry name" value="LuxS/MPP-like metallohydrolase"/>
    <property type="match status" value="2"/>
</dbReference>
<dbReference type="PANTHER" id="PTHR11851:SF134">
    <property type="entry name" value="ZINC-DEPENDENT PROTEASE"/>
    <property type="match status" value="1"/>
</dbReference>
<accession>A0ABS2GVC3</accession>
<dbReference type="InterPro" id="IPR011765">
    <property type="entry name" value="Pept_M16_N"/>
</dbReference>
<dbReference type="NCBIfam" id="NF047421">
    <property type="entry name" value="YfmH_fam"/>
    <property type="match status" value="1"/>
</dbReference>
<protein>
    <submittedName>
        <fullName evidence="3">Insulinase family protein</fullName>
    </submittedName>
</protein>
<dbReference type="InterPro" id="IPR011249">
    <property type="entry name" value="Metalloenz_LuxS/M16"/>
</dbReference>
<dbReference type="Proteomes" id="UP000785625">
    <property type="component" value="Unassembled WGS sequence"/>
</dbReference>
<proteinExistence type="predicted"/>
<feature type="domain" description="Peptidase M16 N-terminal" evidence="1">
    <location>
        <begin position="53"/>
        <end position="173"/>
    </location>
</feature>